<keyword evidence="1" id="KW-0812">Transmembrane</keyword>
<keyword evidence="1" id="KW-0472">Membrane</keyword>
<dbReference type="Proteomes" id="UP000034455">
    <property type="component" value="Unassembled WGS sequence"/>
</dbReference>
<dbReference type="EMBL" id="LAKJ01000010">
    <property type="protein sequence ID" value="KKI64120.1"/>
    <property type="molecule type" value="Genomic_DNA"/>
</dbReference>
<comment type="caution">
    <text evidence="2">The sequence shown here is derived from an EMBL/GenBank/DDBJ whole genome shotgun (WGS) entry which is preliminary data.</text>
</comment>
<keyword evidence="1" id="KW-1133">Transmembrane helix</keyword>
<dbReference type="NCBIfam" id="NF047560">
    <property type="entry name" value="PSM_export_PmtB"/>
    <property type="match status" value="1"/>
</dbReference>
<gene>
    <name evidence="2" type="ORF">UF66_0101</name>
</gene>
<protein>
    <recommendedName>
        <fullName evidence="4">Phenol-soluble modulin export ABC transporter permease subunit PmtB</fullName>
    </recommendedName>
</protein>
<sequence length="220" mass="25292">MKNLLIRNLKLRKWTIVLYSVLLIISPLQLILNHDTLINKVLYSALVMVLVVISVLDSGHVFRFNKKLGYKQSYDFFASLPVSKLSLLNANYITVLVFTLVGAGILSLYGISNDNYSSNTININFTLPFSYIAINLFAIPLGFKRFIEQKAEYISFIPYVLGMLIFLPFIIAIIIIGCSLLFDYDFEHLRYFKDFFNYGFLLLSVVFLGVNYITQYKKLS</sequence>
<dbReference type="InterPro" id="IPR025699">
    <property type="entry name" value="ABC2_memb-like"/>
</dbReference>
<dbReference type="PATRIC" id="fig|74704.6.peg.106"/>
<feature type="transmembrane region" description="Helical" evidence="1">
    <location>
        <begin position="129"/>
        <end position="147"/>
    </location>
</feature>
<feature type="transmembrane region" description="Helical" evidence="1">
    <location>
        <begin position="12"/>
        <end position="31"/>
    </location>
</feature>
<feature type="transmembrane region" description="Helical" evidence="1">
    <location>
        <begin position="43"/>
        <end position="64"/>
    </location>
</feature>
<evidence type="ECO:0000313" key="3">
    <source>
        <dbReference type="Proteomes" id="UP000034455"/>
    </source>
</evidence>
<feature type="transmembrane region" description="Helical" evidence="1">
    <location>
        <begin position="85"/>
        <end position="109"/>
    </location>
</feature>
<reference evidence="2 3" key="1">
    <citation type="submission" date="2015-03" db="EMBL/GenBank/DDBJ databases">
        <title>Genome Assembly of Staphylococcus cohnii subsp. cohnii strain G22B2.</title>
        <authorList>
            <person name="Nair G."/>
            <person name="Kaur G."/>
            <person name="Khatri I."/>
            <person name="Singh N.K."/>
            <person name="Sathyabama S."/>
            <person name="Maurya S.K."/>
            <person name="Subramanian S."/>
            <person name="Agrewala J.N."/>
            <person name="Mayilraj S."/>
        </authorList>
    </citation>
    <scope>NUCLEOTIDE SEQUENCE [LARGE SCALE GENOMIC DNA]</scope>
    <source>
        <strain evidence="2 3">G22B2</strain>
    </source>
</reference>
<feature type="transmembrane region" description="Helical" evidence="1">
    <location>
        <begin position="195"/>
        <end position="214"/>
    </location>
</feature>
<name>A0A0M2P1L9_STACC</name>
<proteinExistence type="predicted"/>
<dbReference type="RefSeq" id="WP_046467715.1">
    <property type="nucleotide sequence ID" value="NZ_LAKJ01000010.1"/>
</dbReference>
<evidence type="ECO:0000313" key="2">
    <source>
        <dbReference type="EMBL" id="KKI64120.1"/>
    </source>
</evidence>
<dbReference type="Pfam" id="PF13346">
    <property type="entry name" value="ABC2_membrane_5"/>
    <property type="match status" value="1"/>
</dbReference>
<evidence type="ECO:0008006" key="4">
    <source>
        <dbReference type="Google" id="ProtNLM"/>
    </source>
</evidence>
<accession>A0A0M2P1L9</accession>
<organism evidence="2 3">
    <name type="scientific">Staphylococcus cohnii subsp. cohnii</name>
    <dbReference type="NCBI Taxonomy" id="74704"/>
    <lineage>
        <taxon>Bacteria</taxon>
        <taxon>Bacillati</taxon>
        <taxon>Bacillota</taxon>
        <taxon>Bacilli</taxon>
        <taxon>Bacillales</taxon>
        <taxon>Staphylococcaceae</taxon>
        <taxon>Staphylococcus</taxon>
        <taxon>Staphylococcus cohnii species complex</taxon>
    </lineage>
</organism>
<evidence type="ECO:0000256" key="1">
    <source>
        <dbReference type="SAM" id="Phobius"/>
    </source>
</evidence>
<feature type="transmembrane region" description="Helical" evidence="1">
    <location>
        <begin position="159"/>
        <end position="183"/>
    </location>
</feature>
<dbReference type="AlphaFoldDB" id="A0A0M2P1L9"/>